<dbReference type="InterPro" id="IPR006311">
    <property type="entry name" value="TAT_signal"/>
</dbReference>
<name>A0A261SB20_9BORD</name>
<dbReference type="PROSITE" id="PS51318">
    <property type="entry name" value="TAT"/>
    <property type="match status" value="1"/>
</dbReference>
<protein>
    <submittedName>
        <fullName evidence="1">Tat (Twin-arginine translocation) pathway signal sequence</fullName>
    </submittedName>
</protein>
<dbReference type="EMBL" id="NEVM01000002">
    <property type="protein sequence ID" value="OZI34589.1"/>
    <property type="molecule type" value="Genomic_DNA"/>
</dbReference>
<evidence type="ECO:0000313" key="1">
    <source>
        <dbReference type="EMBL" id="OZI34589.1"/>
    </source>
</evidence>
<sequence length="205" mass="21560">MKSTTIPLAVAETRHGDGPARPAGIALTRREWLKGTGVLFGTLALSSTLAAFAPSRAWALALKRLDTHQGDVLLALTRRIYPHATLDDAVYALVVKSLDEKAAADPAVQTQLAEGVRKLDGLGQGDWLKRASADKDQDAAAIAGTPFFETVRSTAVVALYANPLAYAHFGYGANAGDGGYLLTGFNDLAWLPDPPPQDSGPVPAN</sequence>
<dbReference type="RefSeq" id="WP_094853580.1">
    <property type="nucleotide sequence ID" value="NZ_NEVM01000002.1"/>
</dbReference>
<accession>A0A261SB20</accession>
<proteinExistence type="predicted"/>
<keyword evidence="2" id="KW-1185">Reference proteome</keyword>
<dbReference type="Proteomes" id="UP000216020">
    <property type="component" value="Unassembled WGS sequence"/>
</dbReference>
<reference evidence="2" key="1">
    <citation type="submission" date="2017-05" db="EMBL/GenBank/DDBJ databases">
        <title>Complete and WGS of Bordetella genogroups.</title>
        <authorList>
            <person name="Spilker T."/>
            <person name="Lipuma J."/>
        </authorList>
    </citation>
    <scope>NUCLEOTIDE SEQUENCE [LARGE SCALE GENOMIC DNA]</scope>
    <source>
        <strain evidence="2">AU16122</strain>
    </source>
</reference>
<evidence type="ECO:0000313" key="2">
    <source>
        <dbReference type="Proteomes" id="UP000216020"/>
    </source>
</evidence>
<dbReference type="AlphaFoldDB" id="A0A261SB20"/>
<gene>
    <name evidence="1" type="ORF">CAL29_13925</name>
</gene>
<comment type="caution">
    <text evidence="1">The sequence shown here is derived from an EMBL/GenBank/DDBJ whole genome shotgun (WGS) entry which is preliminary data.</text>
</comment>
<dbReference type="OrthoDB" id="4929908at2"/>
<organism evidence="1 2">
    <name type="scientific">Bordetella genomosp. 10</name>
    <dbReference type="NCBI Taxonomy" id="1416804"/>
    <lineage>
        <taxon>Bacteria</taxon>
        <taxon>Pseudomonadati</taxon>
        <taxon>Pseudomonadota</taxon>
        <taxon>Betaproteobacteria</taxon>
        <taxon>Burkholderiales</taxon>
        <taxon>Alcaligenaceae</taxon>
        <taxon>Bordetella</taxon>
    </lineage>
</organism>